<keyword evidence="1" id="KW-0808">Transferase</keyword>
<accession>A0ABD5QNK0</accession>
<gene>
    <name evidence="1" type="ORF">ACFPJA_03355</name>
</gene>
<dbReference type="Proteomes" id="UP001596145">
    <property type="component" value="Unassembled WGS sequence"/>
</dbReference>
<dbReference type="AlphaFoldDB" id="A0ABD5QNK0"/>
<sequence length="249" mass="28528">MRLRSIYSTLPDSIKPVAKKAYFTQRWIRFYLRLPMLRFLDRFKLNNLNSIYSEEYFVQRRKPPHDTVAEEFTTEMIRRYDPESVADIGCAIGHYLKKFEDNQPSINVFGIEGASKAVENALVDSVRQGDLREEISIDGSYDVVTCIEVAEHIHPIYADNLVSTIISGSKYGGRIIFTAAPPGQYGTHHINLQERKYWVEKFEQRDANYLPEESESLIARLDTRIPEKTWPVDNIMVFEAGANGGSSAP</sequence>
<dbReference type="RefSeq" id="WP_136516513.1">
    <property type="nucleotide sequence ID" value="NZ_JBHSKV010000004.1"/>
</dbReference>
<dbReference type="PANTHER" id="PTHR43861:SF6">
    <property type="entry name" value="METHYLTRANSFERASE TYPE 11"/>
    <property type="match status" value="1"/>
</dbReference>
<name>A0ABD5QNK0_9EURY</name>
<dbReference type="GO" id="GO:0102208">
    <property type="term" value="F:2-polyprenyl-6-hydroxyphenol methylase activity"/>
    <property type="evidence" value="ECO:0007669"/>
    <property type="project" value="UniProtKB-EC"/>
</dbReference>
<keyword evidence="1" id="KW-0489">Methyltransferase</keyword>
<dbReference type="InterPro" id="IPR029063">
    <property type="entry name" value="SAM-dependent_MTases_sf"/>
</dbReference>
<dbReference type="PANTHER" id="PTHR43861">
    <property type="entry name" value="TRANS-ACONITATE 2-METHYLTRANSFERASE-RELATED"/>
    <property type="match status" value="1"/>
</dbReference>
<organism evidence="1 2">
    <name type="scientific">Halorubrum glutamatedens</name>
    <dbReference type="NCBI Taxonomy" id="2707018"/>
    <lineage>
        <taxon>Archaea</taxon>
        <taxon>Methanobacteriati</taxon>
        <taxon>Methanobacteriota</taxon>
        <taxon>Stenosarchaea group</taxon>
        <taxon>Halobacteria</taxon>
        <taxon>Halobacteriales</taxon>
        <taxon>Haloferacaceae</taxon>
        <taxon>Halorubrum</taxon>
    </lineage>
</organism>
<evidence type="ECO:0000313" key="2">
    <source>
        <dbReference type="Proteomes" id="UP001596145"/>
    </source>
</evidence>
<proteinExistence type="predicted"/>
<dbReference type="GO" id="GO:0061542">
    <property type="term" value="F:3-demethylubiquinol 3-O-methyltransferase activity"/>
    <property type="evidence" value="ECO:0007669"/>
    <property type="project" value="UniProtKB-EC"/>
</dbReference>
<dbReference type="GO" id="GO:0032259">
    <property type="term" value="P:methylation"/>
    <property type="evidence" value="ECO:0007669"/>
    <property type="project" value="UniProtKB-KW"/>
</dbReference>
<keyword evidence="2" id="KW-1185">Reference proteome</keyword>
<dbReference type="Pfam" id="PF13489">
    <property type="entry name" value="Methyltransf_23"/>
    <property type="match status" value="1"/>
</dbReference>
<evidence type="ECO:0000313" key="1">
    <source>
        <dbReference type="EMBL" id="MFC5133765.1"/>
    </source>
</evidence>
<dbReference type="Gene3D" id="3.40.50.150">
    <property type="entry name" value="Vaccinia Virus protein VP39"/>
    <property type="match status" value="1"/>
</dbReference>
<dbReference type="CDD" id="cd02440">
    <property type="entry name" value="AdoMet_MTases"/>
    <property type="match status" value="1"/>
</dbReference>
<dbReference type="EC" id="2.1.1.222" evidence="1"/>
<comment type="caution">
    <text evidence="1">The sequence shown here is derived from an EMBL/GenBank/DDBJ whole genome shotgun (WGS) entry which is preliminary data.</text>
</comment>
<dbReference type="SUPFAM" id="SSF53335">
    <property type="entry name" value="S-adenosyl-L-methionine-dependent methyltransferases"/>
    <property type="match status" value="1"/>
</dbReference>
<dbReference type="EC" id="2.1.1.64" evidence="1"/>
<protein>
    <submittedName>
        <fullName evidence="1">Class I SAM-dependent methyltransferase</fullName>
        <ecNumber evidence="1">2.1.1.222</ecNumber>
        <ecNumber evidence="1">2.1.1.64</ecNumber>
    </submittedName>
</protein>
<reference evidence="1 2" key="1">
    <citation type="journal article" date="2019" name="Int. J. Syst. Evol. Microbiol.">
        <title>The Global Catalogue of Microorganisms (GCM) 10K type strain sequencing project: providing services to taxonomists for standard genome sequencing and annotation.</title>
        <authorList>
            <consortium name="The Broad Institute Genomics Platform"/>
            <consortium name="The Broad Institute Genome Sequencing Center for Infectious Disease"/>
            <person name="Wu L."/>
            <person name="Ma J."/>
        </authorList>
    </citation>
    <scope>NUCLEOTIDE SEQUENCE [LARGE SCALE GENOMIC DNA]</scope>
    <source>
        <strain evidence="1 2">CGMCC 1.16026</strain>
    </source>
</reference>
<dbReference type="EMBL" id="JBHSKV010000004">
    <property type="protein sequence ID" value="MFC5133765.1"/>
    <property type="molecule type" value="Genomic_DNA"/>
</dbReference>